<evidence type="ECO:0000256" key="1">
    <source>
        <dbReference type="SAM" id="MobiDB-lite"/>
    </source>
</evidence>
<feature type="region of interest" description="Disordered" evidence="1">
    <location>
        <begin position="435"/>
        <end position="493"/>
    </location>
</feature>
<dbReference type="AlphaFoldDB" id="A0A9P6TZT3"/>
<comment type="caution">
    <text evidence="2">The sequence shown here is derived from an EMBL/GenBank/DDBJ whole genome shotgun (WGS) entry which is preliminary data.</text>
</comment>
<dbReference type="InterPro" id="IPR013922">
    <property type="entry name" value="Cyclin_PHO80-like"/>
</dbReference>
<dbReference type="Proteomes" id="UP000807716">
    <property type="component" value="Unassembled WGS sequence"/>
</dbReference>
<protein>
    <submittedName>
        <fullName evidence="2">Uncharacterized protein</fullName>
    </submittedName>
</protein>
<reference evidence="2" key="1">
    <citation type="journal article" date="2020" name="Fungal Divers.">
        <title>Resolving the Mortierellaceae phylogeny through synthesis of multi-gene phylogenetics and phylogenomics.</title>
        <authorList>
            <person name="Vandepol N."/>
            <person name="Liber J."/>
            <person name="Desiro A."/>
            <person name="Na H."/>
            <person name="Kennedy M."/>
            <person name="Barry K."/>
            <person name="Grigoriev I.V."/>
            <person name="Miller A.N."/>
            <person name="O'Donnell K."/>
            <person name="Stajich J.E."/>
            <person name="Bonito G."/>
        </authorList>
    </citation>
    <scope>NUCLEOTIDE SEQUENCE</scope>
    <source>
        <strain evidence="2">BC1065</strain>
    </source>
</reference>
<organism evidence="2 3">
    <name type="scientific">Actinomortierella ambigua</name>
    <dbReference type="NCBI Taxonomy" id="1343610"/>
    <lineage>
        <taxon>Eukaryota</taxon>
        <taxon>Fungi</taxon>
        <taxon>Fungi incertae sedis</taxon>
        <taxon>Mucoromycota</taxon>
        <taxon>Mortierellomycotina</taxon>
        <taxon>Mortierellomycetes</taxon>
        <taxon>Mortierellales</taxon>
        <taxon>Mortierellaceae</taxon>
        <taxon>Actinomortierella</taxon>
    </lineage>
</organism>
<keyword evidence="3" id="KW-1185">Reference proteome</keyword>
<evidence type="ECO:0000313" key="3">
    <source>
        <dbReference type="Proteomes" id="UP000807716"/>
    </source>
</evidence>
<dbReference type="PANTHER" id="PTHR15615:SF36">
    <property type="entry name" value="PHO85 CYCLIN-5"/>
    <property type="match status" value="1"/>
</dbReference>
<dbReference type="GO" id="GO:0005634">
    <property type="term" value="C:nucleus"/>
    <property type="evidence" value="ECO:0007669"/>
    <property type="project" value="TreeGrafter"/>
</dbReference>
<proteinExistence type="predicted"/>
<dbReference type="GO" id="GO:0000307">
    <property type="term" value="C:cyclin-dependent protein kinase holoenzyme complex"/>
    <property type="evidence" value="ECO:0007669"/>
    <property type="project" value="TreeGrafter"/>
</dbReference>
<feature type="compositionally biased region" description="Pro residues" evidence="1">
    <location>
        <begin position="214"/>
        <end position="235"/>
    </location>
</feature>
<sequence>MLPAPGNPCGTSSAGCSSSVSSVDPKLAKANFVDSLVDTATVVIESIWPPPPNTCANPSLSPQQQQQKALPLRTFVQETLKRSRSSYSTLQTALYYLYKIRNKVPSEFLKRRNDQLYHNYQLLSAHAAGLATPPPSPMHLQQDTFSSTASAVGVVPSSATSSSTDYFSLRAAATLNVAHQPSHAPTLPSPVSTASNASMSPPDSCESAADSTTSPPPSASACHPPPQPQQQPHPQPQQSCTNKILYCGRRTFLAALMVASKYLQDRNYSNKAWAKISGLSIKEINANELVFLKLVDYSLFVSHETFMRWTALLLAHGQEATRRFMQSADAASAAAIAMRVRHHQLQLQQQQQQQQQQQLYLQGWQASATASSTNCGSSSSSCLNGSTAASHDAGALYNSKDLSQHQHQQPSRAPKQGDRGMYWTAAHSRPDEQQLLVQQPKPQSQPQPQPRTVSVTESSEHSSTLSSHLVLTPPDHADEAYPSSESKKMTTTTKTTMPSLIAAPATMTTTARCCTGSIAPSATSVSQGHSLHHAAAATNTSTEAATVDDAMPRADSVAGCKRRRDVDSILECSGNKNIKACPTIKDQQPPLLEHAQGQQDFSAILSTRHELALGHS</sequence>
<feature type="region of interest" description="Disordered" evidence="1">
    <location>
        <begin position="180"/>
        <end position="238"/>
    </location>
</feature>
<dbReference type="Gene3D" id="1.10.472.10">
    <property type="entry name" value="Cyclin-like"/>
    <property type="match status" value="2"/>
</dbReference>
<dbReference type="GO" id="GO:0019901">
    <property type="term" value="F:protein kinase binding"/>
    <property type="evidence" value="ECO:0007669"/>
    <property type="project" value="InterPro"/>
</dbReference>
<feature type="compositionally biased region" description="Low complexity" evidence="1">
    <location>
        <begin position="450"/>
        <end position="472"/>
    </location>
</feature>
<gene>
    <name evidence="2" type="ORF">DFQ27_007706</name>
</gene>
<feature type="compositionally biased region" description="Polar residues" evidence="1">
    <location>
        <begin position="189"/>
        <end position="201"/>
    </location>
</feature>
<name>A0A9P6TZT3_9FUNG</name>
<evidence type="ECO:0000313" key="2">
    <source>
        <dbReference type="EMBL" id="KAG0253062.1"/>
    </source>
</evidence>
<dbReference type="CDD" id="cd20557">
    <property type="entry name" value="CYCLIN_ScPCL1-like"/>
    <property type="match status" value="1"/>
</dbReference>
<dbReference type="OrthoDB" id="286814at2759"/>
<dbReference type="PANTHER" id="PTHR15615">
    <property type="match status" value="1"/>
</dbReference>
<dbReference type="Pfam" id="PF08613">
    <property type="entry name" value="Cyclin"/>
    <property type="match status" value="1"/>
</dbReference>
<dbReference type="EMBL" id="JAAAJB010000612">
    <property type="protein sequence ID" value="KAG0253062.1"/>
    <property type="molecule type" value="Genomic_DNA"/>
</dbReference>
<accession>A0A9P6TZT3</accession>
<dbReference type="GO" id="GO:0016538">
    <property type="term" value="F:cyclin-dependent protein serine/threonine kinase regulator activity"/>
    <property type="evidence" value="ECO:0007669"/>
    <property type="project" value="TreeGrafter"/>
</dbReference>